<reference evidence="13 14" key="1">
    <citation type="submission" date="2020-08" db="EMBL/GenBank/DDBJ databases">
        <title>The Agave Microbiome: Exploring the role of microbial communities in plant adaptations to desert environments.</title>
        <authorList>
            <person name="Partida-Martinez L.P."/>
        </authorList>
    </citation>
    <scope>NUCLEOTIDE SEQUENCE [LARGE SCALE GENOMIC DNA]</scope>
    <source>
        <strain evidence="13 14">AS2.23</strain>
    </source>
</reference>
<comment type="similarity">
    <text evidence="2 7 8">In the C-terminal section; belongs to the NAD synthetase family.</text>
</comment>
<feature type="active site" description="Nucleophile; for glutaminase activity" evidence="7">
    <location>
        <position position="163"/>
    </location>
</feature>
<dbReference type="EMBL" id="JACHVY010000002">
    <property type="protein sequence ID" value="MBB2901603.1"/>
    <property type="molecule type" value="Genomic_DNA"/>
</dbReference>
<dbReference type="EC" id="6.3.5.1" evidence="7 8"/>
<comment type="similarity">
    <text evidence="10">Belongs to the NAD synthetase family.</text>
</comment>
<dbReference type="FunFam" id="3.40.50.620:FF:000106">
    <property type="entry name" value="Glutamine-dependent NAD(+) synthetase"/>
    <property type="match status" value="1"/>
</dbReference>
<dbReference type="HAMAP" id="MF_02090">
    <property type="entry name" value="NadE_glutamine_dep"/>
    <property type="match status" value="1"/>
</dbReference>
<feature type="active site" description="Proton acceptor" evidence="9">
    <location>
        <position position="44"/>
    </location>
</feature>
<dbReference type="UniPathway" id="UPA00253">
    <property type="reaction ID" value="UER00334"/>
</dbReference>
<sequence>MPQLRVAMAQVDTTVGDLDGNVAVILDWTRRAAQDGAHLVLFPETAVTGYPVEDLALRTSFVDASRRAVGRLARRLADDGFGDVTVVVGYVDRVGEDARPGAGGPRRLPQNCAAVLHGGRVVARYAKHHLPNYGVFDEYRIFVPGDDLLVVRVRGVDVAVAICEDLWQDGGPVQMAGDAGAGLLAVLNASPYERDKDDVRLELVARRAAEAGCPIAYVNAVGGQDELVFDGDSLVVAAGGTVLARGPQFREALVVTDLDLPAGVTTPGWEEHVQRVTVTADAVPAYEPRASEVLQPLPDVAEVHGALVLGLRDYVRKNGFRSVVVAVSGGIDSALVASLACDAIGPENVLGISLPSGYSSQHSRDDAEDLANRCGFEYRQYPIAPMVEAFLGTVPLRGVAEENLQARVRGTTIMGIANQEGHLTLATSNKSELAVGYSTLYGDSVGGYAPLKDVPKTLVWELSRWRNAEALSRGERPPIPENTITKPPSAELRPDQTDQDSLPPYEVLDAILEDYVEGDRGRAEMLEAGFDATVVDSVVTLVDRAEWKRRQFAPGPKISYKAFGRDRRLPITNRWREPAASASLTPPVDVKTDSPLGQD</sequence>
<comment type="catalytic activity">
    <reaction evidence="7 8">
        <text>deamido-NAD(+) + L-glutamine + ATP + H2O = L-glutamate + AMP + diphosphate + NAD(+) + H(+)</text>
        <dbReference type="Rhea" id="RHEA:24384"/>
        <dbReference type="ChEBI" id="CHEBI:15377"/>
        <dbReference type="ChEBI" id="CHEBI:15378"/>
        <dbReference type="ChEBI" id="CHEBI:29985"/>
        <dbReference type="ChEBI" id="CHEBI:30616"/>
        <dbReference type="ChEBI" id="CHEBI:33019"/>
        <dbReference type="ChEBI" id="CHEBI:57540"/>
        <dbReference type="ChEBI" id="CHEBI:58359"/>
        <dbReference type="ChEBI" id="CHEBI:58437"/>
        <dbReference type="ChEBI" id="CHEBI:456215"/>
        <dbReference type="EC" id="6.3.5.1"/>
    </reaction>
</comment>
<feature type="domain" description="CN hydrolase" evidence="12">
    <location>
        <begin position="4"/>
        <end position="260"/>
    </location>
</feature>
<feature type="binding site" evidence="7">
    <location>
        <position position="548"/>
    </location>
    <ligand>
        <name>deamido-NAD(+)</name>
        <dbReference type="ChEBI" id="CHEBI:58437"/>
        <note>ligand shared between two neighboring subunits</note>
    </ligand>
</feature>
<evidence type="ECO:0000256" key="4">
    <source>
        <dbReference type="ARBA" id="ARBA00022741"/>
    </source>
</evidence>
<feature type="binding site" evidence="7">
    <location>
        <position position="196"/>
    </location>
    <ligand>
        <name>L-glutamine</name>
        <dbReference type="ChEBI" id="CHEBI:58359"/>
    </ligand>
</feature>
<evidence type="ECO:0000256" key="10">
    <source>
        <dbReference type="RuleBase" id="RU003811"/>
    </source>
</evidence>
<evidence type="ECO:0000313" key="14">
    <source>
        <dbReference type="Proteomes" id="UP000533269"/>
    </source>
</evidence>
<feature type="binding site" evidence="7">
    <location>
        <position position="432"/>
    </location>
    <ligand>
        <name>deamido-NAD(+)</name>
        <dbReference type="ChEBI" id="CHEBI:58437"/>
        <note>ligand shared between two neighboring subunits</note>
    </ligand>
</feature>
<dbReference type="GO" id="GO:0008795">
    <property type="term" value="F:NAD+ synthase activity"/>
    <property type="evidence" value="ECO:0007669"/>
    <property type="project" value="UniProtKB-UniRule"/>
</dbReference>
<dbReference type="AlphaFoldDB" id="A0A7W4TN43"/>
<dbReference type="GO" id="GO:0000257">
    <property type="term" value="F:nitrilase activity"/>
    <property type="evidence" value="ECO:0007669"/>
    <property type="project" value="UniProtKB-ARBA"/>
</dbReference>
<comment type="caution">
    <text evidence="13">The sequence shown here is derived from an EMBL/GenBank/DDBJ whole genome shotgun (WGS) entry which is preliminary data.</text>
</comment>
<dbReference type="SUPFAM" id="SSF52402">
    <property type="entry name" value="Adenine nucleotide alpha hydrolases-like"/>
    <property type="match status" value="1"/>
</dbReference>
<dbReference type="SUPFAM" id="SSF56317">
    <property type="entry name" value="Carbon-nitrogen hydrolase"/>
    <property type="match status" value="1"/>
</dbReference>
<dbReference type="GO" id="GO:0009435">
    <property type="term" value="P:NAD+ biosynthetic process"/>
    <property type="evidence" value="ECO:0007669"/>
    <property type="project" value="UniProtKB-UniRule"/>
</dbReference>
<evidence type="ECO:0000256" key="5">
    <source>
        <dbReference type="ARBA" id="ARBA00022840"/>
    </source>
</evidence>
<dbReference type="GO" id="GO:0005524">
    <property type="term" value="F:ATP binding"/>
    <property type="evidence" value="ECO:0007669"/>
    <property type="project" value="UniProtKB-UniRule"/>
</dbReference>
<dbReference type="Gene3D" id="3.40.50.620">
    <property type="entry name" value="HUPs"/>
    <property type="match status" value="1"/>
</dbReference>
<feature type="region of interest" description="Disordered" evidence="11">
    <location>
        <begin position="574"/>
        <end position="599"/>
    </location>
</feature>
<evidence type="ECO:0000313" key="13">
    <source>
        <dbReference type="EMBL" id="MBB2901603.1"/>
    </source>
</evidence>
<keyword evidence="6 7" id="KW-0520">NAD</keyword>
<evidence type="ECO:0000256" key="1">
    <source>
        <dbReference type="ARBA" id="ARBA00005188"/>
    </source>
</evidence>
<dbReference type="Pfam" id="PF00795">
    <property type="entry name" value="CN_hydrolase"/>
    <property type="match status" value="1"/>
</dbReference>
<comment type="pathway">
    <text evidence="1 7 8">Cofactor biosynthesis; NAD(+) biosynthesis; NAD(+) from deamido-NAD(+) (L-Gln route): step 1/1.</text>
</comment>
<evidence type="ECO:0000256" key="9">
    <source>
        <dbReference type="PROSITE-ProRule" id="PRU10139"/>
    </source>
</evidence>
<feature type="binding site" evidence="7">
    <location>
        <position position="190"/>
    </location>
    <ligand>
        <name>L-glutamine</name>
        <dbReference type="ChEBI" id="CHEBI:58359"/>
    </ligand>
</feature>
<dbReference type="GO" id="GO:0005737">
    <property type="term" value="C:cytoplasm"/>
    <property type="evidence" value="ECO:0007669"/>
    <property type="project" value="InterPro"/>
</dbReference>
<feature type="region of interest" description="Disordered" evidence="11">
    <location>
        <begin position="471"/>
        <end position="502"/>
    </location>
</feature>
<feature type="binding site" evidence="7">
    <location>
        <begin position="326"/>
        <end position="333"/>
    </location>
    <ligand>
        <name>ATP</name>
        <dbReference type="ChEBI" id="CHEBI:30616"/>
    </ligand>
</feature>
<dbReference type="Proteomes" id="UP000533269">
    <property type="component" value="Unassembled WGS sequence"/>
</dbReference>
<dbReference type="Gene3D" id="3.60.110.10">
    <property type="entry name" value="Carbon-nitrogen hydrolase"/>
    <property type="match status" value="1"/>
</dbReference>
<keyword evidence="5 7" id="KW-0067">ATP-binding</keyword>
<feature type="binding site" evidence="7">
    <location>
        <position position="133"/>
    </location>
    <ligand>
        <name>L-glutamine</name>
        <dbReference type="ChEBI" id="CHEBI:58359"/>
    </ligand>
</feature>
<feature type="binding site" evidence="7">
    <location>
        <position position="427"/>
    </location>
    <ligand>
        <name>ATP</name>
        <dbReference type="ChEBI" id="CHEBI:30616"/>
    </ligand>
</feature>
<protein>
    <recommendedName>
        <fullName evidence="7 8">Glutamine-dependent NAD(+) synthetase</fullName>
        <ecNumber evidence="7 8">6.3.5.1</ecNumber>
    </recommendedName>
    <alternativeName>
        <fullName evidence="7 8">NAD(+) synthase [glutamine-hydrolyzing]</fullName>
    </alternativeName>
</protein>
<dbReference type="InterPro" id="IPR014729">
    <property type="entry name" value="Rossmann-like_a/b/a_fold"/>
</dbReference>
<dbReference type="RefSeq" id="WP_183391650.1">
    <property type="nucleotide sequence ID" value="NZ_JACHVY010000002.1"/>
</dbReference>
<dbReference type="InterPro" id="IPR003694">
    <property type="entry name" value="NAD_synthase"/>
</dbReference>
<comment type="function">
    <text evidence="7">Catalyzes the ATP-dependent amidation of deamido-NAD to form NAD. Uses L-glutamine as a nitrogen source.</text>
</comment>
<dbReference type="PROSITE" id="PS00920">
    <property type="entry name" value="NITRIL_CHT_1"/>
    <property type="match status" value="1"/>
</dbReference>
<dbReference type="CDD" id="cd00553">
    <property type="entry name" value="NAD_synthase"/>
    <property type="match status" value="1"/>
</dbReference>
<organism evidence="13 14">
    <name type="scientific">Kineococcus radiotolerans</name>
    <dbReference type="NCBI Taxonomy" id="131568"/>
    <lineage>
        <taxon>Bacteria</taxon>
        <taxon>Bacillati</taxon>
        <taxon>Actinomycetota</taxon>
        <taxon>Actinomycetes</taxon>
        <taxon>Kineosporiales</taxon>
        <taxon>Kineosporiaceae</taxon>
        <taxon>Kineococcus</taxon>
    </lineage>
</organism>
<dbReference type="PIRSF" id="PIRSF006630">
    <property type="entry name" value="NADS_GAT"/>
    <property type="match status" value="1"/>
</dbReference>
<evidence type="ECO:0000256" key="3">
    <source>
        <dbReference type="ARBA" id="ARBA00022598"/>
    </source>
</evidence>
<dbReference type="InterPro" id="IPR003010">
    <property type="entry name" value="C-N_Hydrolase"/>
</dbReference>
<evidence type="ECO:0000256" key="11">
    <source>
        <dbReference type="SAM" id="MobiDB-lite"/>
    </source>
</evidence>
<evidence type="ECO:0000256" key="8">
    <source>
        <dbReference type="PIRNR" id="PIRNR006630"/>
    </source>
</evidence>
<dbReference type="InterPro" id="IPR014445">
    <property type="entry name" value="Gln-dep_NAD_synthase"/>
</dbReference>
<dbReference type="CDD" id="cd07570">
    <property type="entry name" value="GAT_Gln-NAD-synth"/>
    <property type="match status" value="1"/>
</dbReference>
<proteinExistence type="inferred from homology"/>
<dbReference type="PROSITE" id="PS50263">
    <property type="entry name" value="CN_HYDROLASE"/>
    <property type="match status" value="1"/>
</dbReference>
<comment type="caution">
    <text evidence="7">Lacks conserved residue(s) required for the propagation of feature annotation.</text>
</comment>
<feature type="active site" description="For glutaminase activity" evidence="7">
    <location>
        <position position="127"/>
    </location>
</feature>
<gene>
    <name evidence="7" type="primary">nadE</name>
    <name evidence="13" type="ORF">FHR75_002418</name>
</gene>
<dbReference type="InterPro" id="IPR036526">
    <property type="entry name" value="C-N_Hydrolase_sf"/>
</dbReference>
<keyword evidence="4 7" id="KW-0547">Nucleotide-binding</keyword>
<feature type="active site" description="Proton acceptor; for glutaminase activity" evidence="7">
    <location>
        <position position="44"/>
    </location>
</feature>
<dbReference type="PANTHER" id="PTHR23090">
    <property type="entry name" value="NH 3 /GLUTAMINE-DEPENDENT NAD + SYNTHETASE"/>
    <property type="match status" value="1"/>
</dbReference>
<name>A0A7W4TN43_KINRA</name>
<dbReference type="NCBIfam" id="TIGR00552">
    <property type="entry name" value="nadE"/>
    <property type="match status" value="1"/>
</dbReference>
<dbReference type="InterPro" id="IPR022310">
    <property type="entry name" value="NAD/GMP_synthase"/>
</dbReference>
<dbReference type="GO" id="GO:0003952">
    <property type="term" value="F:NAD+ synthase (glutamine-hydrolyzing) activity"/>
    <property type="evidence" value="ECO:0007669"/>
    <property type="project" value="UniProtKB-UniRule"/>
</dbReference>
<keyword evidence="3 7" id="KW-0436">Ligase</keyword>
<evidence type="ECO:0000256" key="7">
    <source>
        <dbReference type="HAMAP-Rule" id="MF_02090"/>
    </source>
</evidence>
<feature type="binding site" evidence="7">
    <location>
        <position position="403"/>
    </location>
    <ligand>
        <name>deamido-NAD(+)</name>
        <dbReference type="ChEBI" id="CHEBI:58437"/>
        <note>ligand shared between two neighboring subunits</note>
    </ligand>
</feature>
<evidence type="ECO:0000256" key="2">
    <source>
        <dbReference type="ARBA" id="ARBA00007145"/>
    </source>
</evidence>
<dbReference type="NCBIfam" id="NF010588">
    <property type="entry name" value="PRK13981.1"/>
    <property type="match status" value="1"/>
</dbReference>
<dbReference type="PANTHER" id="PTHR23090:SF9">
    <property type="entry name" value="GLUTAMINE-DEPENDENT NAD(+) SYNTHETASE"/>
    <property type="match status" value="1"/>
</dbReference>
<dbReference type="Pfam" id="PF02540">
    <property type="entry name" value="NAD_synthase"/>
    <property type="match status" value="1"/>
</dbReference>
<accession>A0A7W4TN43</accession>
<dbReference type="InterPro" id="IPR000132">
    <property type="entry name" value="Nitrilase/CN_hydratase_CS"/>
</dbReference>
<reference evidence="13 14" key="2">
    <citation type="submission" date="2020-08" db="EMBL/GenBank/DDBJ databases">
        <authorList>
            <person name="Partida-Martinez L."/>
            <person name="Huntemann M."/>
            <person name="Clum A."/>
            <person name="Wang J."/>
            <person name="Palaniappan K."/>
            <person name="Ritter S."/>
            <person name="Chen I.-M."/>
            <person name="Stamatis D."/>
            <person name="Reddy T."/>
            <person name="O'Malley R."/>
            <person name="Daum C."/>
            <person name="Shapiro N."/>
            <person name="Ivanova N."/>
            <person name="Kyrpides N."/>
            <person name="Woyke T."/>
        </authorList>
    </citation>
    <scope>NUCLEOTIDE SEQUENCE [LARGE SCALE GENOMIC DNA]</scope>
    <source>
        <strain evidence="13 14">AS2.23</strain>
    </source>
</reference>
<dbReference type="GO" id="GO:0004359">
    <property type="term" value="F:glutaminase activity"/>
    <property type="evidence" value="ECO:0007669"/>
    <property type="project" value="InterPro"/>
</dbReference>
<evidence type="ECO:0000256" key="6">
    <source>
        <dbReference type="ARBA" id="ARBA00023027"/>
    </source>
</evidence>
<evidence type="ECO:0000259" key="12">
    <source>
        <dbReference type="PROSITE" id="PS50263"/>
    </source>
</evidence>